<dbReference type="EMBL" id="FPBK01000002">
    <property type="protein sequence ID" value="SFU37740.1"/>
    <property type="molecule type" value="Genomic_DNA"/>
</dbReference>
<evidence type="ECO:0000256" key="8">
    <source>
        <dbReference type="PIRSR" id="PIRSR611782-2"/>
    </source>
</evidence>
<dbReference type="Gene3D" id="2.30.42.10">
    <property type="match status" value="1"/>
</dbReference>
<keyword evidence="3" id="KW-0732">Signal</keyword>
<dbReference type="SUPFAM" id="SSF50494">
    <property type="entry name" value="Trypsin-like serine proteases"/>
    <property type="match status" value="1"/>
</dbReference>
<dbReference type="InterPro" id="IPR009003">
    <property type="entry name" value="Peptidase_S1_PA"/>
</dbReference>
<protein>
    <submittedName>
        <fullName evidence="10">Do/DeqQ family serine protease</fullName>
    </submittedName>
</protein>
<feature type="active site" description="Charge relay system" evidence="7">
    <location>
        <position position="120"/>
    </location>
</feature>
<feature type="domain" description="PDZ" evidence="9">
    <location>
        <begin position="270"/>
        <end position="361"/>
    </location>
</feature>
<dbReference type="PRINTS" id="PR00834">
    <property type="entry name" value="PROTEASES2C"/>
</dbReference>
<dbReference type="SMART" id="SM00228">
    <property type="entry name" value="PDZ"/>
    <property type="match status" value="1"/>
</dbReference>
<dbReference type="NCBIfam" id="TIGR02037">
    <property type="entry name" value="degP_htrA_DO"/>
    <property type="match status" value="1"/>
</dbReference>
<feature type="active site" description="Charge relay system" evidence="7">
    <location>
        <position position="150"/>
    </location>
</feature>
<keyword evidence="4" id="KW-0677">Repeat</keyword>
<comment type="similarity">
    <text evidence="1">Belongs to the peptidase S1C family.</text>
</comment>
<evidence type="ECO:0000256" key="5">
    <source>
        <dbReference type="ARBA" id="ARBA00022801"/>
    </source>
</evidence>
<dbReference type="OrthoDB" id="9758917at2"/>
<gene>
    <name evidence="10" type="ORF">SAMN05216480_10264</name>
</gene>
<keyword evidence="2 10" id="KW-0645">Protease</keyword>
<reference evidence="10 11" key="1">
    <citation type="submission" date="2016-10" db="EMBL/GenBank/DDBJ databases">
        <authorList>
            <person name="de Groot N.N."/>
        </authorList>
    </citation>
    <scope>NUCLEOTIDE SEQUENCE [LARGE SCALE GENOMIC DNA]</scope>
    <source>
        <strain evidence="10 11">CGMCC 1.12333</strain>
    </source>
</reference>
<accession>A0A1I7FNJ7</accession>
<dbReference type="PANTHER" id="PTHR22939">
    <property type="entry name" value="SERINE PROTEASE FAMILY S1C HTRA-RELATED"/>
    <property type="match status" value="1"/>
</dbReference>
<name>A0A1I7FNJ7_9FLAO</name>
<feature type="active site" description="Charge relay system" evidence="7">
    <location>
        <position position="226"/>
    </location>
</feature>
<feature type="binding site" evidence="8">
    <location>
        <begin position="281"/>
        <end position="285"/>
    </location>
    <ligand>
        <name>substrate</name>
    </ligand>
</feature>
<dbReference type="SUPFAM" id="SSF50156">
    <property type="entry name" value="PDZ domain-like"/>
    <property type="match status" value="1"/>
</dbReference>
<evidence type="ECO:0000259" key="9">
    <source>
        <dbReference type="PROSITE" id="PS50106"/>
    </source>
</evidence>
<evidence type="ECO:0000256" key="2">
    <source>
        <dbReference type="ARBA" id="ARBA00022670"/>
    </source>
</evidence>
<dbReference type="PROSITE" id="PS50106">
    <property type="entry name" value="PDZ"/>
    <property type="match status" value="1"/>
</dbReference>
<evidence type="ECO:0000256" key="3">
    <source>
        <dbReference type="ARBA" id="ARBA00022729"/>
    </source>
</evidence>
<dbReference type="Gene3D" id="2.40.10.120">
    <property type="match status" value="1"/>
</dbReference>
<evidence type="ECO:0000256" key="6">
    <source>
        <dbReference type="ARBA" id="ARBA00022825"/>
    </source>
</evidence>
<evidence type="ECO:0000313" key="11">
    <source>
        <dbReference type="Proteomes" id="UP000199138"/>
    </source>
</evidence>
<dbReference type="InterPro" id="IPR011782">
    <property type="entry name" value="Pept_S1C_Do"/>
</dbReference>
<organism evidence="10 11">
    <name type="scientific">Pustulibacterium marinum</name>
    <dbReference type="NCBI Taxonomy" id="1224947"/>
    <lineage>
        <taxon>Bacteria</taxon>
        <taxon>Pseudomonadati</taxon>
        <taxon>Bacteroidota</taxon>
        <taxon>Flavobacteriia</taxon>
        <taxon>Flavobacteriales</taxon>
        <taxon>Flavobacteriaceae</taxon>
        <taxon>Pustulibacterium</taxon>
    </lineage>
</organism>
<sequence length="466" mass="49807">MKKFLSMLSVAILGGAITLGSYKLFLEKDYIISEQNTPVNTFTTSFNTPPPAALDEEGFTNAANKTVHAVVHVKNTTIAQSSPNSVFDFFYGNGGTQRAQVGTGSGVIISPDGYIVTNNHVVDNASELEVTLNNNKSYKATLVGTDPNSDIALIKIDADEKLPYLAFGDSDNTQIGEWVLAVGNPFNLTSTVTAGIISAKARDLNPNDDKVQSFIQTDAAVNPGNSGGALVNTAGDLIGINTAITSQTGNYVGYSFAVPSNIAKKIVDDILEYGNVQKGILGITGSGLNSYIAEELGIQNTEGVYVAGVEEESGADKAGLTKGDVIKKIDNIKISKFADLTGYLSSKRPNDKVNVTYERDGDTKTTSVTLLKNNTYVIAGLGLKVKNLSKADQKAFKTDSGVKITDEANYYQNQNLDLKGKVIISINNNPVNSIEDVKSISNDASGYQRNLLIVINQKGEKERYLL</sequence>
<dbReference type="Proteomes" id="UP000199138">
    <property type="component" value="Unassembled WGS sequence"/>
</dbReference>
<evidence type="ECO:0000256" key="7">
    <source>
        <dbReference type="PIRSR" id="PIRSR611782-1"/>
    </source>
</evidence>
<keyword evidence="5" id="KW-0378">Hydrolase</keyword>
<dbReference type="InterPro" id="IPR001940">
    <property type="entry name" value="Peptidase_S1C"/>
</dbReference>
<dbReference type="GO" id="GO:0004252">
    <property type="term" value="F:serine-type endopeptidase activity"/>
    <property type="evidence" value="ECO:0007669"/>
    <property type="project" value="InterPro"/>
</dbReference>
<keyword evidence="6" id="KW-0720">Serine protease</keyword>
<feature type="binding site" evidence="8">
    <location>
        <position position="120"/>
    </location>
    <ligand>
        <name>substrate</name>
    </ligand>
</feature>
<dbReference type="InterPro" id="IPR001478">
    <property type="entry name" value="PDZ"/>
</dbReference>
<keyword evidence="11" id="KW-1185">Reference proteome</keyword>
<dbReference type="PANTHER" id="PTHR22939:SF129">
    <property type="entry name" value="SERINE PROTEASE HTRA2, MITOCHONDRIAL"/>
    <property type="match status" value="1"/>
</dbReference>
<dbReference type="RefSeq" id="WP_093023593.1">
    <property type="nucleotide sequence ID" value="NZ_FPBK01000002.1"/>
</dbReference>
<feature type="binding site" evidence="8">
    <location>
        <begin position="224"/>
        <end position="226"/>
    </location>
    <ligand>
        <name>substrate</name>
    </ligand>
</feature>
<dbReference type="Pfam" id="PF13365">
    <property type="entry name" value="Trypsin_2"/>
    <property type="match status" value="1"/>
</dbReference>
<evidence type="ECO:0000256" key="1">
    <source>
        <dbReference type="ARBA" id="ARBA00010541"/>
    </source>
</evidence>
<dbReference type="STRING" id="1224947.SAMN05216480_10264"/>
<evidence type="ECO:0000256" key="4">
    <source>
        <dbReference type="ARBA" id="ARBA00022737"/>
    </source>
</evidence>
<dbReference type="AlphaFoldDB" id="A0A1I7FNJ7"/>
<dbReference type="Pfam" id="PF13180">
    <property type="entry name" value="PDZ_2"/>
    <property type="match status" value="1"/>
</dbReference>
<proteinExistence type="inferred from homology"/>
<dbReference type="GO" id="GO:0006508">
    <property type="term" value="P:proteolysis"/>
    <property type="evidence" value="ECO:0007669"/>
    <property type="project" value="UniProtKB-KW"/>
</dbReference>
<dbReference type="InterPro" id="IPR036034">
    <property type="entry name" value="PDZ_sf"/>
</dbReference>
<feature type="binding site" evidence="8">
    <location>
        <position position="150"/>
    </location>
    <ligand>
        <name>substrate</name>
    </ligand>
</feature>
<evidence type="ECO:0000313" key="10">
    <source>
        <dbReference type="EMBL" id="SFU37740.1"/>
    </source>
</evidence>